<dbReference type="InterPro" id="IPR006134">
    <property type="entry name" value="DNA-dir_DNA_pol_B_multi_dom"/>
</dbReference>
<dbReference type="Gene3D" id="3.30.342.10">
    <property type="entry name" value="DNA Polymerase, chain B, domain 1"/>
    <property type="match status" value="1"/>
</dbReference>
<keyword evidence="4" id="KW-0004">4Fe-4S</keyword>
<dbReference type="InterPro" id="IPR036397">
    <property type="entry name" value="RNaseH_sf"/>
</dbReference>
<dbReference type="Pfam" id="PF24055">
    <property type="entry name" value="POL3_N"/>
    <property type="match status" value="1"/>
</dbReference>
<keyword evidence="7 20" id="KW-0235">DNA replication</keyword>
<evidence type="ECO:0000256" key="3">
    <source>
        <dbReference type="ARBA" id="ARBA00005755"/>
    </source>
</evidence>
<keyword evidence="9" id="KW-0227">DNA damage</keyword>
<dbReference type="Proteomes" id="UP001160483">
    <property type="component" value="Unassembled WGS sequence"/>
</dbReference>
<dbReference type="CDD" id="cd05778">
    <property type="entry name" value="DNA_polB_zeta_exo"/>
    <property type="match status" value="1"/>
</dbReference>
<dbReference type="PROSITE" id="PS00116">
    <property type="entry name" value="DNA_POLYMERASE_B"/>
    <property type="match status" value="1"/>
</dbReference>
<dbReference type="GO" id="GO:0005634">
    <property type="term" value="C:nucleus"/>
    <property type="evidence" value="ECO:0007669"/>
    <property type="project" value="UniProtKB-SubCell"/>
</dbReference>
<evidence type="ECO:0000256" key="7">
    <source>
        <dbReference type="ARBA" id="ARBA00022705"/>
    </source>
</evidence>
<dbReference type="GO" id="GO:0008270">
    <property type="term" value="F:zinc ion binding"/>
    <property type="evidence" value="ECO:0007669"/>
    <property type="project" value="UniProtKB-KW"/>
</dbReference>
<comment type="subunit">
    <text evidence="19">Forms DNA polymerase zeta with REV7.</text>
</comment>
<evidence type="ECO:0000256" key="10">
    <source>
        <dbReference type="ARBA" id="ARBA00022771"/>
    </source>
</evidence>
<proteinExistence type="inferred from homology"/>
<name>A0AAU9L630_9STRA</name>
<feature type="domain" description="DNA polymerase zeta catalytic subunit N-terminal" evidence="25">
    <location>
        <begin position="9"/>
        <end position="64"/>
    </location>
</feature>
<evidence type="ECO:0000256" key="16">
    <source>
        <dbReference type="ARBA" id="ARBA00023204"/>
    </source>
</evidence>
<comment type="catalytic activity">
    <reaction evidence="18 20">
        <text>DNA(n) + a 2'-deoxyribonucleoside 5'-triphosphate = DNA(n+1) + diphosphate</text>
        <dbReference type="Rhea" id="RHEA:22508"/>
        <dbReference type="Rhea" id="RHEA-COMP:17339"/>
        <dbReference type="Rhea" id="RHEA-COMP:17340"/>
        <dbReference type="ChEBI" id="CHEBI:33019"/>
        <dbReference type="ChEBI" id="CHEBI:61560"/>
        <dbReference type="ChEBI" id="CHEBI:173112"/>
        <dbReference type="EC" id="2.7.7.7"/>
    </reaction>
</comment>
<dbReference type="EC" id="2.7.7.7" evidence="20"/>
<evidence type="ECO:0000256" key="21">
    <source>
        <dbReference type="SAM" id="MobiDB-lite"/>
    </source>
</evidence>
<evidence type="ECO:0000259" key="22">
    <source>
        <dbReference type="Pfam" id="PF00136"/>
    </source>
</evidence>
<keyword evidence="15 20" id="KW-0238">DNA-binding</keyword>
<keyword evidence="14" id="KW-0411">Iron-sulfur</keyword>
<evidence type="ECO:0000313" key="27">
    <source>
        <dbReference type="Proteomes" id="UP001160483"/>
    </source>
</evidence>
<evidence type="ECO:0000256" key="8">
    <source>
        <dbReference type="ARBA" id="ARBA00022723"/>
    </source>
</evidence>
<reference evidence="26" key="1">
    <citation type="submission" date="2021-11" db="EMBL/GenBank/DDBJ databases">
        <authorList>
            <person name="Islam A."/>
            <person name="Islam S."/>
            <person name="Flora M.S."/>
            <person name="Rahman M."/>
            <person name="Ziaur R.M."/>
            <person name="Epstein J.H."/>
            <person name="Hassan M."/>
            <person name="Klassen M."/>
            <person name="Woodard K."/>
            <person name="Webb A."/>
            <person name="Webby R.J."/>
            <person name="El Zowalaty M.E."/>
        </authorList>
    </citation>
    <scope>NUCLEOTIDE SEQUENCE</scope>
    <source>
        <strain evidence="26">Pbs3</strain>
    </source>
</reference>
<dbReference type="InterPro" id="IPR056447">
    <property type="entry name" value="REV3_N"/>
</dbReference>
<dbReference type="SUPFAM" id="SSF56672">
    <property type="entry name" value="DNA/RNA polymerases"/>
    <property type="match status" value="1"/>
</dbReference>
<dbReference type="PRINTS" id="PR00106">
    <property type="entry name" value="DNAPOLB"/>
</dbReference>
<dbReference type="InterPro" id="IPR006172">
    <property type="entry name" value="DNA-dir_DNA_pol_B"/>
</dbReference>
<evidence type="ECO:0000256" key="12">
    <source>
        <dbReference type="ARBA" id="ARBA00022932"/>
    </source>
</evidence>
<dbReference type="Pfam" id="PF24065">
    <property type="entry name" value="REV3_N"/>
    <property type="match status" value="1"/>
</dbReference>
<keyword evidence="5 20" id="KW-0808">Transferase</keyword>
<evidence type="ECO:0000256" key="18">
    <source>
        <dbReference type="ARBA" id="ARBA00049244"/>
    </source>
</evidence>
<evidence type="ECO:0000256" key="4">
    <source>
        <dbReference type="ARBA" id="ARBA00022485"/>
    </source>
</evidence>
<keyword evidence="13" id="KW-0408">Iron</keyword>
<keyword evidence="11" id="KW-0862">Zinc</keyword>
<dbReference type="Gene3D" id="1.10.132.60">
    <property type="entry name" value="DNA polymerase family B, C-terminal domain"/>
    <property type="match status" value="1"/>
</dbReference>
<dbReference type="GO" id="GO:0000166">
    <property type="term" value="F:nucleotide binding"/>
    <property type="evidence" value="ECO:0007669"/>
    <property type="project" value="InterPro"/>
</dbReference>
<evidence type="ECO:0000256" key="1">
    <source>
        <dbReference type="ARBA" id="ARBA00001966"/>
    </source>
</evidence>
<gene>
    <name evidence="26" type="ORF">PBS003_LOCUS2399</name>
</gene>
<dbReference type="Pfam" id="PF03104">
    <property type="entry name" value="DNA_pol_B_exo1"/>
    <property type="match status" value="1"/>
</dbReference>
<dbReference type="GO" id="GO:0016035">
    <property type="term" value="C:zeta DNA polymerase complex"/>
    <property type="evidence" value="ECO:0007669"/>
    <property type="project" value="InterPro"/>
</dbReference>
<evidence type="ECO:0000256" key="19">
    <source>
        <dbReference type="ARBA" id="ARBA00066055"/>
    </source>
</evidence>
<keyword evidence="10" id="KW-0863">Zinc-finger</keyword>
<dbReference type="InterPro" id="IPR030559">
    <property type="entry name" value="PolZ_Rev3"/>
</dbReference>
<evidence type="ECO:0000256" key="17">
    <source>
        <dbReference type="ARBA" id="ARBA00023242"/>
    </source>
</evidence>
<evidence type="ECO:0000259" key="25">
    <source>
        <dbReference type="Pfam" id="PF24065"/>
    </source>
</evidence>
<dbReference type="GO" id="GO:0003677">
    <property type="term" value="F:DNA binding"/>
    <property type="evidence" value="ECO:0007669"/>
    <property type="project" value="UniProtKB-KW"/>
</dbReference>
<keyword evidence="12 20" id="KW-0239">DNA-directed DNA polymerase</keyword>
<dbReference type="InterPro" id="IPR043502">
    <property type="entry name" value="DNA/RNA_pol_sf"/>
</dbReference>
<dbReference type="GO" id="GO:0006260">
    <property type="term" value="P:DNA replication"/>
    <property type="evidence" value="ECO:0007669"/>
    <property type="project" value="UniProtKB-KW"/>
</dbReference>
<dbReference type="Gene3D" id="3.90.1600.10">
    <property type="entry name" value="Palm domain of DNA polymerase"/>
    <property type="match status" value="1"/>
</dbReference>
<comment type="caution">
    <text evidence="26">The sequence shown here is derived from an EMBL/GenBank/DDBJ whole genome shotgun (WGS) entry which is preliminary data.</text>
</comment>
<dbReference type="GO" id="GO:0051539">
    <property type="term" value="F:4 iron, 4 sulfur cluster binding"/>
    <property type="evidence" value="ECO:0007669"/>
    <property type="project" value="UniProtKB-KW"/>
</dbReference>
<comment type="cofactor">
    <cofactor evidence="1">
        <name>[4Fe-4S] cluster</name>
        <dbReference type="ChEBI" id="CHEBI:49883"/>
    </cofactor>
</comment>
<feature type="region of interest" description="Disordered" evidence="21">
    <location>
        <begin position="459"/>
        <end position="488"/>
    </location>
</feature>
<sequence length="1657" mass="185758">MDNQDVEELRVEAVVVDYYMSKPLPASTVTNIPSSSFYRRAHAVPVVRIFGATPAGQKTLVHIHGIFPYFYFRAEDDEDFDNFERLRALLPQLAKDLETANALKQQQKQQQKHPQQQTMKMKKSTYYCNKTIAKMVIVQGIPFYGYHPKPKLFVQIFLYHPRHVMTIVRLLETGCVGKRYFQPYEAHVPFLLQVFADYNIEGMNWVAFSNVKFRFPLPVTQDHLVETSGEHRAILLPNVRADRINGWDEIASGFSGRSAPVISQTPKRWYDRQSSCALEVDVAAACILNPKRFESQQKAAEGIGELRSVPSLAAIWEAERLRRIQRGESGTPTMSLSLPRNVDTSTCRGSSMSVSPAQSASSLLSQSFFKKKMKKSVDAVLEKLEKQMKEQWTNSGSSVSYQSLSAGNMVSCGASIAAESEYSYSQAWDRVNGERALNQSAKEDEAIVNVLRAMQQEIDPNDAGSKGCGRNDHEGYNIPDDNDEEENVSKWSNGNDEIRDILASQRLIEQHIASDAPTSPENNAWWNVAGRDLRPFACPLGELGSPRVVLHTPLKRSQKSSMTVAKRSTRFGASTEDWPLVGDIEDLLPPRPTEPRPLTAVEESDPVDCLQLSLTPHPQPLRVSSRIQGPLQAAAAGNNRLWIFGRKPPSFSQIISSSHQLGVNPIQYQPAFYSSAADMPEKAMVFGGKKFDFTPHNTSSLLAFDTTATRQLLKLHCSEGRNDITENTSWYKISQLKKSSDNFHGRGVKERRLWMPARLPPDATVLVDWVSNNTKGHSTSTKIQRKRARPPPLSTASPSDQLSSSTILSNVTILSIEIFATSRGKMLPNPFYDPVDAVCYAVEAQEGPTDSKTRERGFIMVKLDDMNKTTPRGVGLCVDSGNMSVMFASDERDLLHSLEALIRRWDPDFLVGFEVQKSSIGYLVDRASQMNIDLIQSLSRLPSAPIDPRNVTIVQEQDEGSQKEIPIGTTCGMNRAAGLWIHGRFVLNLWRMCRSELKLSRYALEDIVLAVLKRPYPVYSADKLTSWFREGGQMRWKVIRHILERATLNLRILSKMQLITRTSEMARLFGIDFYSVLSRGSQYRVEAVMLRVTKRKNFLLVSPSRNQVASQAPMECIPLVMEPHSSFYSDPVVVLDFQSLYPSLIIAYNLCYSSLLGRLKDGMNPELETSLGVVDFTPNATSLLQCKDDIIVAPNGTLFCPKTYRHGVLPLILDEILSTRIMVKKSMKSAKEVDQNRLAKVLNARQLALKMISNVTYGYTAAGFSGRMPCAQLADAIVQTGRCTLEAAVQLIEGCSDWNAKVVYGDTDSVFVLLKGRSKVDAFRIGQEIADAVTASNPRPVILKLEKVYMGCVLVSKKRYVGNKFESPTQEAGVLDSKGIETVRRDSCGVVQHAMQHSLEKLFASCDLSKVKEGLEKYWLQILENRIPLQEFIFAKEVCLGTYTSGSAPPAALVSTKAMGKDPRAEPRYAERVPYVVVNGPPGARLMDLVVSPSEYYDQQKRYSVNYHYYINKQIIPSLERLFLLTGANIRSWYAALPRSSVKARQQAYDNVTPTRRDFRSIDSFYMSKHCRLCGSVGNETLCKECIANPQRSLLAIHTASSRHEKAMMALKFACTACADRDAFSSCGNFFCRVWNHKKLFETDKSTLLCQERQTHA</sequence>
<keyword evidence="6 20" id="KW-0548">Nucleotidyltransferase</keyword>
<evidence type="ECO:0000256" key="13">
    <source>
        <dbReference type="ARBA" id="ARBA00023004"/>
    </source>
</evidence>
<feature type="domain" description="DNA-directed DNA polymerase family B multifunctional" evidence="22">
    <location>
        <begin position="1072"/>
        <end position="1523"/>
    </location>
</feature>
<dbReference type="EMBL" id="CAKKTJ010000128">
    <property type="protein sequence ID" value="CAH0475586.1"/>
    <property type="molecule type" value="Genomic_DNA"/>
</dbReference>
<dbReference type="FunFam" id="1.10.287.690:FF:000002">
    <property type="entry name" value="DNA polymerase zeta"/>
    <property type="match status" value="1"/>
</dbReference>
<dbReference type="GO" id="GO:0042276">
    <property type="term" value="P:error-prone translesion synthesis"/>
    <property type="evidence" value="ECO:0007669"/>
    <property type="project" value="TreeGrafter"/>
</dbReference>
<feature type="region of interest" description="Disordered" evidence="21">
    <location>
        <begin position="775"/>
        <end position="801"/>
    </location>
</feature>
<dbReference type="FunFam" id="1.10.132.60:FF:000007">
    <property type="entry name" value="DNA polymerase"/>
    <property type="match status" value="1"/>
</dbReference>
<dbReference type="InterPro" id="IPR017964">
    <property type="entry name" value="DNA-dir_DNA_pol_B_CS"/>
</dbReference>
<evidence type="ECO:0000256" key="9">
    <source>
        <dbReference type="ARBA" id="ARBA00022763"/>
    </source>
</evidence>
<dbReference type="SUPFAM" id="SSF53098">
    <property type="entry name" value="Ribonuclease H-like"/>
    <property type="match status" value="1"/>
</dbReference>
<evidence type="ECO:0000313" key="26">
    <source>
        <dbReference type="EMBL" id="CAH0475586.1"/>
    </source>
</evidence>
<protein>
    <recommendedName>
        <fullName evidence="20">DNA polymerase</fullName>
        <ecNumber evidence="20">2.7.7.7</ecNumber>
    </recommendedName>
</protein>
<dbReference type="InterPro" id="IPR056435">
    <property type="entry name" value="DPOD/Z_N"/>
</dbReference>
<keyword evidence="17" id="KW-0539">Nucleus</keyword>
<evidence type="ECO:0000256" key="5">
    <source>
        <dbReference type="ARBA" id="ARBA00022679"/>
    </source>
</evidence>
<dbReference type="InterPro" id="IPR023211">
    <property type="entry name" value="DNA_pol_palm_dom_sf"/>
</dbReference>
<dbReference type="GO" id="GO:0000724">
    <property type="term" value="P:double-strand break repair via homologous recombination"/>
    <property type="evidence" value="ECO:0007669"/>
    <property type="project" value="TreeGrafter"/>
</dbReference>
<keyword evidence="8" id="KW-0479">Metal-binding</keyword>
<dbReference type="Pfam" id="PF00136">
    <property type="entry name" value="DNA_pol_B"/>
    <property type="match status" value="1"/>
</dbReference>
<dbReference type="CDD" id="cd05534">
    <property type="entry name" value="POLBc_zeta"/>
    <property type="match status" value="1"/>
</dbReference>
<dbReference type="PANTHER" id="PTHR45812">
    <property type="entry name" value="DNA POLYMERASE ZETA CATALYTIC SUBUNIT"/>
    <property type="match status" value="1"/>
</dbReference>
<evidence type="ECO:0000256" key="15">
    <source>
        <dbReference type="ARBA" id="ARBA00023125"/>
    </source>
</evidence>
<evidence type="ECO:0000256" key="20">
    <source>
        <dbReference type="RuleBase" id="RU000442"/>
    </source>
</evidence>
<evidence type="ECO:0000256" key="6">
    <source>
        <dbReference type="ARBA" id="ARBA00022695"/>
    </source>
</evidence>
<organism evidence="26 27">
    <name type="scientific">Peronospora belbahrii</name>
    <dbReference type="NCBI Taxonomy" id="622444"/>
    <lineage>
        <taxon>Eukaryota</taxon>
        <taxon>Sar</taxon>
        <taxon>Stramenopiles</taxon>
        <taxon>Oomycota</taxon>
        <taxon>Peronosporomycetes</taxon>
        <taxon>Peronosporales</taxon>
        <taxon>Peronosporaceae</taxon>
        <taxon>Peronospora</taxon>
    </lineage>
</organism>
<keyword evidence="16" id="KW-0234">DNA repair</keyword>
<evidence type="ECO:0000256" key="11">
    <source>
        <dbReference type="ARBA" id="ARBA00022833"/>
    </source>
</evidence>
<dbReference type="InterPro" id="IPR012337">
    <property type="entry name" value="RNaseH-like_sf"/>
</dbReference>
<accession>A0AAU9L630</accession>
<dbReference type="InterPro" id="IPR006133">
    <property type="entry name" value="DNA-dir_DNA_pol_B_exonuc"/>
</dbReference>
<comment type="subcellular location">
    <subcellularLocation>
        <location evidence="2">Nucleus</location>
    </subcellularLocation>
</comment>
<dbReference type="InterPro" id="IPR042087">
    <property type="entry name" value="DNA_pol_B_thumb"/>
</dbReference>
<evidence type="ECO:0000256" key="14">
    <source>
        <dbReference type="ARBA" id="ARBA00023014"/>
    </source>
</evidence>
<evidence type="ECO:0000256" key="2">
    <source>
        <dbReference type="ARBA" id="ARBA00004123"/>
    </source>
</evidence>
<dbReference type="Gene3D" id="3.30.420.10">
    <property type="entry name" value="Ribonuclease H-like superfamily/Ribonuclease H"/>
    <property type="match status" value="1"/>
</dbReference>
<dbReference type="Gene3D" id="1.10.287.690">
    <property type="entry name" value="Helix hairpin bin"/>
    <property type="match status" value="1"/>
</dbReference>
<dbReference type="GO" id="GO:0003887">
    <property type="term" value="F:DNA-directed DNA polymerase activity"/>
    <property type="evidence" value="ECO:0007669"/>
    <property type="project" value="UniProtKB-KW"/>
</dbReference>
<feature type="domain" description="DNA-directed DNA polymerase family B exonuclease" evidence="23">
    <location>
        <begin position="806"/>
        <end position="1006"/>
    </location>
</feature>
<dbReference type="SMART" id="SM00486">
    <property type="entry name" value="POLBc"/>
    <property type="match status" value="1"/>
</dbReference>
<evidence type="ECO:0000259" key="23">
    <source>
        <dbReference type="Pfam" id="PF03104"/>
    </source>
</evidence>
<feature type="domain" description="DNA polymerase delta/zeta catalytic subunit N-terminal" evidence="24">
    <location>
        <begin position="65"/>
        <end position="164"/>
    </location>
</feature>
<comment type="similarity">
    <text evidence="3 20">Belongs to the DNA polymerase type-B family.</text>
</comment>
<dbReference type="PANTHER" id="PTHR45812:SF1">
    <property type="entry name" value="DNA POLYMERASE ZETA CATALYTIC SUBUNIT"/>
    <property type="match status" value="1"/>
</dbReference>
<evidence type="ECO:0000259" key="24">
    <source>
        <dbReference type="Pfam" id="PF24055"/>
    </source>
</evidence>